<evidence type="ECO:0000256" key="1">
    <source>
        <dbReference type="SAM" id="MobiDB-lite"/>
    </source>
</evidence>
<evidence type="ECO:0000313" key="2">
    <source>
        <dbReference type="EMBL" id="GAA3499208.1"/>
    </source>
</evidence>
<proteinExistence type="predicted"/>
<gene>
    <name evidence="2" type="ORF">GCM10019016_063120</name>
</gene>
<protein>
    <submittedName>
        <fullName evidence="2">Uncharacterized protein</fullName>
    </submittedName>
</protein>
<keyword evidence="3" id="KW-1185">Reference proteome</keyword>
<name>A0ABP6TWS4_9ACTN</name>
<evidence type="ECO:0000313" key="3">
    <source>
        <dbReference type="Proteomes" id="UP001501455"/>
    </source>
</evidence>
<organism evidence="2 3">
    <name type="scientific">Streptomyces prasinosporus</name>
    <dbReference type="NCBI Taxonomy" id="68256"/>
    <lineage>
        <taxon>Bacteria</taxon>
        <taxon>Bacillati</taxon>
        <taxon>Actinomycetota</taxon>
        <taxon>Actinomycetes</taxon>
        <taxon>Kitasatosporales</taxon>
        <taxon>Streptomycetaceae</taxon>
        <taxon>Streptomyces</taxon>
        <taxon>Streptomyces albogriseolus group</taxon>
    </lineage>
</organism>
<reference evidence="3" key="1">
    <citation type="journal article" date="2019" name="Int. J. Syst. Evol. Microbiol.">
        <title>The Global Catalogue of Microorganisms (GCM) 10K type strain sequencing project: providing services to taxonomists for standard genome sequencing and annotation.</title>
        <authorList>
            <consortium name="The Broad Institute Genomics Platform"/>
            <consortium name="The Broad Institute Genome Sequencing Center for Infectious Disease"/>
            <person name="Wu L."/>
            <person name="Ma J."/>
        </authorList>
    </citation>
    <scope>NUCLEOTIDE SEQUENCE [LARGE SCALE GENOMIC DNA]</scope>
    <source>
        <strain evidence="3">JCM 4816</strain>
    </source>
</reference>
<dbReference type="EMBL" id="BAAAXF010000043">
    <property type="protein sequence ID" value="GAA3499208.1"/>
    <property type="molecule type" value="Genomic_DNA"/>
</dbReference>
<feature type="region of interest" description="Disordered" evidence="1">
    <location>
        <begin position="341"/>
        <end position="366"/>
    </location>
</feature>
<sequence length="426" mass="44015">MLVLEDEDVPGDLGGDVGVAVAVAADPGAEGEGAGVVGELDADALQFRGEVLEDVADRARVQLVEVVDGVAGLVGGFGADHAQFVGLPDEVDVLGEPGVEATAVGLDDRGVEEGGDPAELVEDGAAGGLGGVGGEHGADVEVLDRLAQVLGVGVLEPVRGAGEQSALGGAAGAQFAAAVDLLGDVGQVEVGGEGADQLGRGLQFGTTQQLGGGLAVLTGESADLLDEVQQLGALLPYEGLPEEIAQSADVGAQLAARRVVWSSALLTGAAPCSVEARLEGTRTASRAAGAAYGPDVREEIRADRAVRPTSRIGLGPDAQADGLLPWGDALPYLRCRRLRDRRKTRGPRGSGTHPHSTYPPGDTHDLKLRCDRRRREEGPVRRRDDALRHAGRGAEAFDRADHAAALHHRPRSWRCWPRFPWRGAGG</sequence>
<accession>A0ABP6TWS4</accession>
<dbReference type="Proteomes" id="UP001501455">
    <property type="component" value="Unassembled WGS sequence"/>
</dbReference>
<comment type="caution">
    <text evidence="2">The sequence shown here is derived from an EMBL/GenBank/DDBJ whole genome shotgun (WGS) entry which is preliminary data.</text>
</comment>